<dbReference type="AlphaFoldDB" id="A0A5N6WIB3"/>
<keyword evidence="3" id="KW-1185">Reference proteome</keyword>
<feature type="region of interest" description="Disordered" evidence="1">
    <location>
        <begin position="51"/>
        <end position="71"/>
    </location>
</feature>
<dbReference type="EMBL" id="ML741915">
    <property type="protein sequence ID" value="KAE8320545.1"/>
    <property type="molecule type" value="Genomic_DNA"/>
</dbReference>
<organism evidence="2 3">
    <name type="scientific">Aspergillus sergii</name>
    <dbReference type="NCBI Taxonomy" id="1034303"/>
    <lineage>
        <taxon>Eukaryota</taxon>
        <taxon>Fungi</taxon>
        <taxon>Dikarya</taxon>
        <taxon>Ascomycota</taxon>
        <taxon>Pezizomycotina</taxon>
        <taxon>Eurotiomycetes</taxon>
        <taxon>Eurotiomycetidae</taxon>
        <taxon>Eurotiales</taxon>
        <taxon>Aspergillaceae</taxon>
        <taxon>Aspergillus</taxon>
        <taxon>Aspergillus subgen. Circumdati</taxon>
    </lineage>
</organism>
<proteinExistence type="predicted"/>
<name>A0A5N6WIB3_9EURO</name>
<protein>
    <submittedName>
        <fullName evidence="2">Uncharacterized protein</fullName>
    </submittedName>
</protein>
<evidence type="ECO:0000256" key="1">
    <source>
        <dbReference type="SAM" id="MobiDB-lite"/>
    </source>
</evidence>
<sequence>MRNTDHQTFLLYYRKALKASIPAEQLPKDSKCFELAYIVEHYEEDAEMHEHITPNTATYSQTASPSSSALPSDYLPQGAILDESTVWNNWGNVNPGFEDGFN</sequence>
<evidence type="ECO:0000313" key="2">
    <source>
        <dbReference type="EMBL" id="KAE8320545.1"/>
    </source>
</evidence>
<gene>
    <name evidence="2" type="ORF">BDV39DRAFT_198384</name>
</gene>
<dbReference type="Proteomes" id="UP000325945">
    <property type="component" value="Unassembled WGS sequence"/>
</dbReference>
<reference evidence="3" key="1">
    <citation type="submission" date="2019-04" db="EMBL/GenBank/DDBJ databases">
        <title>Friends and foes A comparative genomics studyof 23 Aspergillus species from section Flavi.</title>
        <authorList>
            <consortium name="DOE Joint Genome Institute"/>
            <person name="Kjaerbolling I."/>
            <person name="Vesth T."/>
            <person name="Frisvad J.C."/>
            <person name="Nybo J.L."/>
            <person name="Theobald S."/>
            <person name="Kildgaard S."/>
            <person name="Isbrandt T."/>
            <person name="Kuo A."/>
            <person name="Sato A."/>
            <person name="Lyhne E.K."/>
            <person name="Kogle M.E."/>
            <person name="Wiebenga A."/>
            <person name="Kun R.S."/>
            <person name="Lubbers R.J."/>
            <person name="Makela M.R."/>
            <person name="Barry K."/>
            <person name="Chovatia M."/>
            <person name="Clum A."/>
            <person name="Daum C."/>
            <person name="Haridas S."/>
            <person name="He G."/>
            <person name="LaButti K."/>
            <person name="Lipzen A."/>
            <person name="Mondo S."/>
            <person name="Riley R."/>
            <person name="Salamov A."/>
            <person name="Simmons B.A."/>
            <person name="Magnuson J.K."/>
            <person name="Henrissat B."/>
            <person name="Mortensen U.H."/>
            <person name="Larsen T.O."/>
            <person name="Devries R.P."/>
            <person name="Grigoriev I.V."/>
            <person name="Machida M."/>
            <person name="Baker S.E."/>
            <person name="Andersen M.R."/>
        </authorList>
    </citation>
    <scope>NUCLEOTIDE SEQUENCE [LARGE SCALE GENOMIC DNA]</scope>
    <source>
        <strain evidence="3">CBS 130017</strain>
    </source>
</reference>
<evidence type="ECO:0000313" key="3">
    <source>
        <dbReference type="Proteomes" id="UP000325945"/>
    </source>
</evidence>
<feature type="compositionally biased region" description="Polar residues" evidence="1">
    <location>
        <begin position="53"/>
        <end position="70"/>
    </location>
</feature>
<accession>A0A5N6WIB3</accession>